<dbReference type="GO" id="GO:0005524">
    <property type="term" value="F:ATP binding"/>
    <property type="evidence" value="ECO:0007669"/>
    <property type="project" value="InterPro"/>
</dbReference>
<dbReference type="InterPro" id="IPR027417">
    <property type="entry name" value="P-loop_NTPase"/>
</dbReference>
<dbReference type="PANTHER" id="PTHR37816:SF3">
    <property type="entry name" value="MODULATES DNA TOPOLOGY"/>
    <property type="match status" value="1"/>
</dbReference>
<dbReference type="SUPFAM" id="SSF52540">
    <property type="entry name" value="P-loop containing nucleoside triphosphate hydrolases"/>
    <property type="match status" value="1"/>
</dbReference>
<dbReference type="NCBIfam" id="NF005576">
    <property type="entry name" value="PRK07261.1"/>
    <property type="match status" value="1"/>
</dbReference>
<dbReference type="RefSeq" id="WP_043662177.1">
    <property type="nucleotide sequence ID" value="NZ_JSEG01000002.1"/>
</dbReference>
<name>A0A2S7F905_CLOBU</name>
<dbReference type="InterPro" id="IPR052922">
    <property type="entry name" value="Cytidylate_Kinase-2"/>
</dbReference>
<dbReference type="Proteomes" id="UP000238081">
    <property type="component" value="Unassembled WGS sequence"/>
</dbReference>
<evidence type="ECO:0000313" key="3">
    <source>
        <dbReference type="Proteomes" id="UP000238081"/>
    </source>
</evidence>
<evidence type="ECO:0000259" key="1">
    <source>
        <dbReference type="Pfam" id="PF00485"/>
    </source>
</evidence>
<dbReference type="GO" id="GO:0016301">
    <property type="term" value="F:kinase activity"/>
    <property type="evidence" value="ECO:0007669"/>
    <property type="project" value="InterPro"/>
</dbReference>
<gene>
    <name evidence="2" type="ORF">AWN73_03550</name>
</gene>
<dbReference type="Gene3D" id="3.40.50.300">
    <property type="entry name" value="P-loop containing nucleotide triphosphate hydrolases"/>
    <property type="match status" value="1"/>
</dbReference>
<organism evidence="2 3">
    <name type="scientific">Clostridium butyricum</name>
    <dbReference type="NCBI Taxonomy" id="1492"/>
    <lineage>
        <taxon>Bacteria</taxon>
        <taxon>Bacillati</taxon>
        <taxon>Bacillota</taxon>
        <taxon>Clostridia</taxon>
        <taxon>Eubacteriales</taxon>
        <taxon>Clostridiaceae</taxon>
        <taxon>Clostridium</taxon>
    </lineage>
</organism>
<protein>
    <submittedName>
        <fullName evidence="2">DNA topology modulation protein FlaR</fullName>
    </submittedName>
</protein>
<reference evidence="2 3" key="1">
    <citation type="submission" date="2016-01" db="EMBL/GenBank/DDBJ databases">
        <title>Characterization of the Clostridium difficile lineages that are prevalent in Hong Kong and China.</title>
        <authorList>
            <person name="Kwok J.S.-L."/>
            <person name="Lam W.-Y."/>
            <person name="Ip M."/>
            <person name="Chan T.-F."/>
            <person name="Hawkey P.M."/>
            <person name="Tsui S.K.-W."/>
        </authorList>
    </citation>
    <scope>NUCLEOTIDE SEQUENCE [LARGE SCALE GENOMIC DNA]</scope>
    <source>
        <strain evidence="2 3">300064</strain>
    </source>
</reference>
<dbReference type="InterPro" id="IPR006083">
    <property type="entry name" value="PRK/URK"/>
</dbReference>
<dbReference type="EMBL" id="LRDH01000118">
    <property type="protein sequence ID" value="PPV13621.1"/>
    <property type="molecule type" value="Genomic_DNA"/>
</dbReference>
<dbReference type="Pfam" id="PF00485">
    <property type="entry name" value="PRK"/>
    <property type="match status" value="1"/>
</dbReference>
<feature type="domain" description="Phosphoribulokinase/uridine kinase" evidence="1">
    <location>
        <begin position="3"/>
        <end position="82"/>
    </location>
</feature>
<proteinExistence type="predicted"/>
<dbReference type="AlphaFoldDB" id="A0A2S7F905"/>
<comment type="caution">
    <text evidence="2">The sequence shown here is derived from an EMBL/GenBank/DDBJ whole genome shotgun (WGS) entry which is preliminary data.</text>
</comment>
<evidence type="ECO:0000313" key="2">
    <source>
        <dbReference type="EMBL" id="PPV13621.1"/>
    </source>
</evidence>
<accession>A0A2S7F905</accession>
<dbReference type="PANTHER" id="PTHR37816">
    <property type="entry name" value="YALI0E33011P"/>
    <property type="match status" value="1"/>
</dbReference>
<sequence>MKIAIIGYSGSGKSTLAKKLSERFKIPVLYLDTINFESHWKERDREEAKAMVKDFMNNESWVIDGNYKDFQQERRMKEADKIIFMNFPRRKCFKQAYSRYLNFKNKVRESIAEGCEEKFDLEFIKWILFTGRSKKYKQRYLEICNKYKGKVIICKNLKEVKKLDEVLY</sequence>